<dbReference type="KEGG" id="loa:LOAG_04631"/>
<organism evidence="2">
    <name type="scientific">Loa loa</name>
    <name type="common">Eye worm</name>
    <name type="synonym">Filaria loa</name>
    <dbReference type="NCBI Taxonomy" id="7209"/>
    <lineage>
        <taxon>Eukaryota</taxon>
        <taxon>Metazoa</taxon>
        <taxon>Ecdysozoa</taxon>
        <taxon>Nematoda</taxon>
        <taxon>Chromadorea</taxon>
        <taxon>Rhabditida</taxon>
        <taxon>Spirurina</taxon>
        <taxon>Spiruromorpha</taxon>
        <taxon>Filarioidea</taxon>
        <taxon>Onchocercidae</taxon>
        <taxon>Loa</taxon>
    </lineage>
</organism>
<feature type="compositionally biased region" description="Polar residues" evidence="1">
    <location>
        <begin position="36"/>
        <end position="46"/>
    </location>
</feature>
<dbReference type="InParanoid" id="A0A1S0U3K6"/>
<protein>
    <submittedName>
        <fullName evidence="2">Uncharacterized protein</fullName>
    </submittedName>
</protein>
<dbReference type="GeneID" id="9942036"/>
<feature type="region of interest" description="Disordered" evidence="1">
    <location>
        <begin position="36"/>
        <end position="70"/>
    </location>
</feature>
<accession>A0A1S0U3K6</accession>
<feature type="compositionally biased region" description="Basic and acidic residues" evidence="1">
    <location>
        <begin position="47"/>
        <end position="66"/>
    </location>
</feature>
<reference evidence="2" key="1">
    <citation type="submission" date="2012-04" db="EMBL/GenBank/DDBJ databases">
        <title>The Genome Sequence of Loa loa.</title>
        <authorList>
            <consortium name="The Broad Institute Genome Sequencing Platform"/>
            <consortium name="Broad Institute Genome Sequencing Center for Infectious Disease"/>
            <person name="Nutman T.B."/>
            <person name="Fink D.L."/>
            <person name="Russ C."/>
            <person name="Young S."/>
            <person name="Zeng Q."/>
            <person name="Gargeya S."/>
            <person name="Alvarado L."/>
            <person name="Berlin A."/>
            <person name="Chapman S.B."/>
            <person name="Chen Z."/>
            <person name="Freedman E."/>
            <person name="Gellesch M."/>
            <person name="Goldberg J."/>
            <person name="Griggs A."/>
            <person name="Gujja S."/>
            <person name="Heilman E.R."/>
            <person name="Heiman D."/>
            <person name="Howarth C."/>
            <person name="Mehta T."/>
            <person name="Neiman D."/>
            <person name="Pearson M."/>
            <person name="Roberts A."/>
            <person name="Saif S."/>
            <person name="Shea T."/>
            <person name="Shenoy N."/>
            <person name="Sisk P."/>
            <person name="Stolte C."/>
            <person name="Sykes S."/>
            <person name="White J."/>
            <person name="Yandava C."/>
            <person name="Haas B."/>
            <person name="Henn M.R."/>
            <person name="Nusbaum C."/>
            <person name="Birren B."/>
        </authorList>
    </citation>
    <scope>NUCLEOTIDE SEQUENCE [LARGE SCALE GENOMIC DNA]</scope>
</reference>
<dbReference type="OMA" id="TENEQGS"/>
<evidence type="ECO:0000256" key="1">
    <source>
        <dbReference type="SAM" id="MobiDB-lite"/>
    </source>
</evidence>
<name>A0A1S0U3K6_LOALO</name>
<proteinExistence type="predicted"/>
<evidence type="ECO:0000313" key="2">
    <source>
        <dbReference type="EMBL" id="EFO23853.1"/>
    </source>
</evidence>
<dbReference type="OrthoDB" id="5836654at2759"/>
<gene>
    <name evidence="2" type="ORF">LOAG_04631</name>
</gene>
<dbReference type="AlphaFoldDB" id="A0A1S0U3K6"/>
<dbReference type="EMBL" id="JH712200">
    <property type="protein sequence ID" value="EFO23853.1"/>
    <property type="molecule type" value="Genomic_DNA"/>
</dbReference>
<sequence length="131" mass="14830">MFFYSAQSRALRRLSIAPQGTETRLGRQIVEVIAKQSTPSTVTENEQGSKEQKKDQRKDNSDEQRKVAIRSSSLGNTLCYSTSDIQIAKKPNKHYYRRPTVTIQSDGRIVIGGNHIFANVELGLYHRKSDC</sequence>
<dbReference type="RefSeq" id="XP_003140216.1">
    <property type="nucleotide sequence ID" value="XM_003140168.1"/>
</dbReference>
<dbReference type="CTD" id="9942036"/>